<dbReference type="Proteomes" id="UP001054902">
    <property type="component" value="Unassembled WGS sequence"/>
</dbReference>
<reference evidence="8 9" key="1">
    <citation type="journal article" date="2021" name="Sci. Rep.">
        <title>The genome of the diatom Chaetoceros tenuissimus carries an ancient integrated fragment of an extant virus.</title>
        <authorList>
            <person name="Hongo Y."/>
            <person name="Kimura K."/>
            <person name="Takaki Y."/>
            <person name="Yoshida Y."/>
            <person name="Baba S."/>
            <person name="Kobayashi G."/>
            <person name="Nagasaki K."/>
            <person name="Hano T."/>
            <person name="Tomaru Y."/>
        </authorList>
    </citation>
    <scope>NUCLEOTIDE SEQUENCE [LARGE SCALE GENOMIC DNA]</scope>
    <source>
        <strain evidence="8 9">NIES-3715</strain>
    </source>
</reference>
<accession>A0AAD3CTG6</accession>
<keyword evidence="5" id="KW-0539">Nucleus</keyword>
<gene>
    <name evidence="8" type="ORF">CTEN210_06800</name>
</gene>
<dbReference type="PANTHER" id="PTHR12945">
    <property type="entry name" value="TRANSLATION INITIATION FACTOR EIF3-RELATED"/>
    <property type="match status" value="1"/>
</dbReference>
<evidence type="ECO:0000256" key="5">
    <source>
        <dbReference type="ARBA" id="ARBA00023242"/>
    </source>
</evidence>
<protein>
    <recommendedName>
        <fullName evidence="3">tRNA (adenine(58)-N(1))-methyltransferase non-catalytic subunit TRM6</fullName>
    </recommendedName>
    <alternativeName>
        <fullName evidence="6">tRNA(m1A58)-methyltransferase subunit TRM6</fullName>
    </alternativeName>
</protein>
<dbReference type="InterPro" id="IPR017423">
    <property type="entry name" value="TRM6"/>
</dbReference>
<evidence type="ECO:0000256" key="6">
    <source>
        <dbReference type="ARBA" id="ARBA00032319"/>
    </source>
</evidence>
<comment type="subcellular location">
    <subcellularLocation>
        <location evidence="1">Nucleus</location>
    </subcellularLocation>
</comment>
<evidence type="ECO:0000313" key="9">
    <source>
        <dbReference type="Proteomes" id="UP001054902"/>
    </source>
</evidence>
<proteinExistence type="inferred from homology"/>
<dbReference type="GO" id="GO:0031515">
    <property type="term" value="C:tRNA (m1A) methyltransferase complex"/>
    <property type="evidence" value="ECO:0007669"/>
    <property type="project" value="InterPro"/>
</dbReference>
<evidence type="ECO:0000256" key="2">
    <source>
        <dbReference type="ARBA" id="ARBA00008320"/>
    </source>
</evidence>
<dbReference type="Gene3D" id="3.40.50.150">
    <property type="entry name" value="Vaccinia Virus protein VP39"/>
    <property type="match status" value="1"/>
</dbReference>
<comment type="caution">
    <text evidence="8">The sequence shown here is derived from an EMBL/GenBank/DDBJ whole genome shotgun (WGS) entry which is preliminary data.</text>
</comment>
<comment type="similarity">
    <text evidence="2">Belongs to the TRM6/GCD10 family.</text>
</comment>
<dbReference type="GO" id="GO:0030488">
    <property type="term" value="P:tRNA methylation"/>
    <property type="evidence" value="ECO:0007669"/>
    <property type="project" value="InterPro"/>
</dbReference>
<feature type="compositionally biased region" description="Polar residues" evidence="7">
    <location>
        <begin position="99"/>
        <end position="112"/>
    </location>
</feature>
<dbReference type="AlphaFoldDB" id="A0AAD3CTG6"/>
<keyword evidence="9" id="KW-1185">Reference proteome</keyword>
<name>A0AAD3CTG6_9STRA</name>
<evidence type="ECO:0000256" key="3">
    <source>
        <dbReference type="ARBA" id="ARBA00021704"/>
    </source>
</evidence>
<evidence type="ECO:0000313" key="8">
    <source>
        <dbReference type="EMBL" id="GFH50324.1"/>
    </source>
</evidence>
<keyword evidence="4" id="KW-0819">tRNA processing</keyword>
<feature type="region of interest" description="Disordered" evidence="7">
    <location>
        <begin position="476"/>
        <end position="505"/>
    </location>
</feature>
<feature type="region of interest" description="Disordered" evidence="7">
    <location>
        <begin position="1"/>
        <end position="22"/>
    </location>
</feature>
<sequence length="505" mass="57482">MEAKDTTATSSKIDPYLSSPSSTVSEGEFVLLIFPDKRQYFAQALKSQRGKSPSLKINKRSYSTHMLIGLSYGSVLELQKNSLVPLPEGEDVIPNHQDLSIDTEQPTDNTEANDNRHLVDSNTSQGLSIEELAKMRDDKDISGAEIVDKIIQNSSTFQNKTSFSKAKYIKKKQMKYQPRCRIVKCTSASVCEALFIKDARRIMNLREDSLGQILSYSNVTAGSKVLVFDTCMGLITGALAQRMGGYGSIHAVYTGMQPSYIDVIARFNLNFMEHNSIRWVHAGYLFHDEINTQEKLEGDDLDKIEREKVTWPCHLQPHTEKYLLKMESEKKRLEFLQKRCGRFARKLTRPTLDETFASLKDGKKCDSLIIASQYDPKETLTTLLPFLETSCPFVVFSEYMEPLLECFEMLQKEKLAINIRLSDTWLREYQVLPNRTHPNMTMSQNGGFILTGVKLCPIHGINELDEDLMKEIRAEMGTRRGGKKRKNCPRGGEENKLLKKKPSMR</sequence>
<evidence type="ECO:0000256" key="7">
    <source>
        <dbReference type="SAM" id="MobiDB-lite"/>
    </source>
</evidence>
<dbReference type="PANTHER" id="PTHR12945:SF0">
    <property type="entry name" value="TRNA (ADENINE(58)-N(1))-METHYLTRANSFERASE NON-CATALYTIC SUBUNIT TRM6"/>
    <property type="match status" value="1"/>
</dbReference>
<dbReference type="EMBL" id="BLLK01000038">
    <property type="protein sequence ID" value="GFH50324.1"/>
    <property type="molecule type" value="Genomic_DNA"/>
</dbReference>
<dbReference type="Pfam" id="PF04189">
    <property type="entry name" value="Gcd10p"/>
    <property type="match status" value="1"/>
</dbReference>
<organism evidence="8 9">
    <name type="scientific">Chaetoceros tenuissimus</name>
    <dbReference type="NCBI Taxonomy" id="426638"/>
    <lineage>
        <taxon>Eukaryota</taxon>
        <taxon>Sar</taxon>
        <taxon>Stramenopiles</taxon>
        <taxon>Ochrophyta</taxon>
        <taxon>Bacillariophyta</taxon>
        <taxon>Coscinodiscophyceae</taxon>
        <taxon>Chaetocerotophycidae</taxon>
        <taxon>Chaetocerotales</taxon>
        <taxon>Chaetocerotaceae</taxon>
        <taxon>Chaetoceros</taxon>
    </lineage>
</organism>
<evidence type="ECO:0000256" key="4">
    <source>
        <dbReference type="ARBA" id="ARBA00022694"/>
    </source>
</evidence>
<dbReference type="GO" id="GO:0005634">
    <property type="term" value="C:nucleus"/>
    <property type="evidence" value="ECO:0007669"/>
    <property type="project" value="UniProtKB-SubCell"/>
</dbReference>
<feature type="region of interest" description="Disordered" evidence="7">
    <location>
        <begin position="99"/>
        <end position="121"/>
    </location>
</feature>
<dbReference type="InterPro" id="IPR029063">
    <property type="entry name" value="SAM-dependent_MTases_sf"/>
</dbReference>
<evidence type="ECO:0000256" key="1">
    <source>
        <dbReference type="ARBA" id="ARBA00004123"/>
    </source>
</evidence>